<keyword evidence="1" id="KW-0732">Signal</keyword>
<gene>
    <name evidence="2" type="ordered locus">swp_3365</name>
</gene>
<organism evidence="2 3">
    <name type="scientific">Shewanella piezotolerans (strain WP3 / JCM 13877)</name>
    <dbReference type="NCBI Taxonomy" id="225849"/>
    <lineage>
        <taxon>Bacteria</taxon>
        <taxon>Pseudomonadati</taxon>
        <taxon>Pseudomonadota</taxon>
        <taxon>Gammaproteobacteria</taxon>
        <taxon>Alteromonadales</taxon>
        <taxon>Shewanellaceae</taxon>
        <taxon>Shewanella</taxon>
    </lineage>
</organism>
<evidence type="ECO:0000313" key="3">
    <source>
        <dbReference type="Proteomes" id="UP000000753"/>
    </source>
</evidence>
<dbReference type="KEGG" id="swp:swp_3365"/>
<dbReference type="HOGENOM" id="CLU_1668202_0_0_6"/>
<dbReference type="EMBL" id="CP000472">
    <property type="protein sequence ID" value="ACJ30067.1"/>
    <property type="molecule type" value="Genomic_DNA"/>
</dbReference>
<sequence>MKTLLLFIICLFSTAIHSAALVHPTIMKMEHSGLIGEKGSLEPVPYKLTVEYADKKSVWDSNDQKISKLALVVNGTEMKLNDHLYKDLAGVHIPSITVAYVQLWGEMSSIKLYIPYGKTKSCKNHDSGVTNYLQSKEILIFSLSGNFKEAIKKHACEY</sequence>
<keyword evidence="3" id="KW-1185">Reference proteome</keyword>
<reference evidence="2 3" key="1">
    <citation type="journal article" date="2008" name="PLoS ONE">
        <title>Environmental adaptation: genomic analysis of the piezotolerant and psychrotolerant deep-sea iron reducing bacterium Shewanella piezotolerans WP3.</title>
        <authorList>
            <person name="Wang F."/>
            <person name="Wang J."/>
            <person name="Jian H."/>
            <person name="Zhang B."/>
            <person name="Li S."/>
            <person name="Wang F."/>
            <person name="Zeng X."/>
            <person name="Gao L."/>
            <person name="Bartlett D.H."/>
            <person name="Yu J."/>
            <person name="Hu S."/>
            <person name="Xiao X."/>
        </authorList>
    </citation>
    <scope>NUCLEOTIDE SEQUENCE [LARGE SCALE GENOMIC DNA]</scope>
    <source>
        <strain evidence="3">WP3 / JCM 13877</strain>
    </source>
</reference>
<accession>B8CRQ9</accession>
<name>B8CRQ9_SHEPW</name>
<protein>
    <recommendedName>
        <fullName evidence="4">Orphan protein</fullName>
    </recommendedName>
</protein>
<feature type="chain" id="PRO_5002870342" description="Orphan protein" evidence="1">
    <location>
        <begin position="20"/>
        <end position="158"/>
    </location>
</feature>
<proteinExistence type="predicted"/>
<dbReference type="Proteomes" id="UP000000753">
    <property type="component" value="Chromosome"/>
</dbReference>
<feature type="signal peptide" evidence="1">
    <location>
        <begin position="1"/>
        <end position="19"/>
    </location>
</feature>
<dbReference type="AlphaFoldDB" id="B8CRQ9"/>
<dbReference type="STRING" id="225849.swp_3365"/>
<evidence type="ECO:0000256" key="1">
    <source>
        <dbReference type="SAM" id="SignalP"/>
    </source>
</evidence>
<evidence type="ECO:0008006" key="4">
    <source>
        <dbReference type="Google" id="ProtNLM"/>
    </source>
</evidence>
<dbReference type="RefSeq" id="WP_020913417.1">
    <property type="nucleotide sequence ID" value="NC_011566.1"/>
</dbReference>
<evidence type="ECO:0000313" key="2">
    <source>
        <dbReference type="EMBL" id="ACJ30067.1"/>
    </source>
</evidence>